<accession>A0ABR3ENU3</accession>
<evidence type="ECO:0000259" key="1">
    <source>
        <dbReference type="Pfam" id="PF06985"/>
    </source>
</evidence>
<feature type="domain" description="Heterokaryon incompatibility" evidence="1">
    <location>
        <begin position="59"/>
        <end position="154"/>
    </location>
</feature>
<evidence type="ECO:0000313" key="2">
    <source>
        <dbReference type="EMBL" id="KAL0564501.1"/>
    </source>
</evidence>
<keyword evidence="3" id="KW-1185">Reference proteome</keyword>
<reference evidence="2 3" key="1">
    <citation type="submission" date="2024-02" db="EMBL/GenBank/DDBJ databases">
        <title>A draft genome for the cacao thread blight pathogen Marasmius crinis-equi.</title>
        <authorList>
            <person name="Cohen S.P."/>
            <person name="Baruah I.K."/>
            <person name="Amoako-Attah I."/>
            <person name="Bukari Y."/>
            <person name="Meinhardt L.W."/>
            <person name="Bailey B.A."/>
        </authorList>
    </citation>
    <scope>NUCLEOTIDE SEQUENCE [LARGE SCALE GENOMIC DNA]</scope>
    <source>
        <strain evidence="2 3">GH-76</strain>
    </source>
</reference>
<comment type="caution">
    <text evidence="2">The sequence shown here is derived from an EMBL/GenBank/DDBJ whole genome shotgun (WGS) entry which is preliminary data.</text>
</comment>
<sequence>MRDTILDLSLYATPCRYRFIDGHAFLNERKLDLYEFQDESAESLPNNDDSPPHPPNVQYATISYAWRGNETKTDDPSSPLYWKDTYGTFQVKGAEDGDPISLDVLEHVCEAVKDASRYLWLDRLCILQTSKPDKIWQITRMYSIYAHCEICCVLPGGIRRLVRLGERTSWIDRGWTLQEAIAPKKTVVLFRWDHCMEGRLVQHWNEFTPKSVIDGQSACHDLEKLLKNSIYPGVLYIDGEDIRAEVGLFGPNFISISALLDAMPGAPSSNRDIKEQSIWRSALLRTSSRPVDMVFSIMNVFGITLDPGSFESNDRLGATIKLAQEILKRGGAANWIAAAYIVTPSPEISTFPRFPETSVAGQAYVQMPDGERKLMVDLCSSLGGLYLSNVPSGGSMDDDGYLTIAVHATQVRKVGQESVARAHIRGGDGSAWELALLTGGSGEPSAEPKTYILHIGSFIQAPSAAYPRYQVSDPQRAFVVQEHSPDRFHHVTFATFGDEWYKHIISLPKITLAIGGPNPPSKRA</sequence>
<dbReference type="PANTHER" id="PTHR24148">
    <property type="entry name" value="ANKYRIN REPEAT DOMAIN-CONTAINING PROTEIN 39 HOMOLOG-RELATED"/>
    <property type="match status" value="1"/>
</dbReference>
<dbReference type="PANTHER" id="PTHR24148:SF64">
    <property type="entry name" value="HETEROKARYON INCOMPATIBILITY DOMAIN-CONTAINING PROTEIN"/>
    <property type="match status" value="1"/>
</dbReference>
<proteinExistence type="predicted"/>
<dbReference type="InterPro" id="IPR010730">
    <property type="entry name" value="HET"/>
</dbReference>
<evidence type="ECO:0000313" key="3">
    <source>
        <dbReference type="Proteomes" id="UP001465976"/>
    </source>
</evidence>
<dbReference type="Proteomes" id="UP001465976">
    <property type="component" value="Unassembled WGS sequence"/>
</dbReference>
<name>A0ABR3ENU3_9AGAR</name>
<protein>
    <recommendedName>
        <fullName evidence="1">Heterokaryon incompatibility domain-containing protein</fullName>
    </recommendedName>
</protein>
<organism evidence="2 3">
    <name type="scientific">Marasmius crinis-equi</name>
    <dbReference type="NCBI Taxonomy" id="585013"/>
    <lineage>
        <taxon>Eukaryota</taxon>
        <taxon>Fungi</taxon>
        <taxon>Dikarya</taxon>
        <taxon>Basidiomycota</taxon>
        <taxon>Agaricomycotina</taxon>
        <taxon>Agaricomycetes</taxon>
        <taxon>Agaricomycetidae</taxon>
        <taxon>Agaricales</taxon>
        <taxon>Marasmiineae</taxon>
        <taxon>Marasmiaceae</taxon>
        <taxon>Marasmius</taxon>
    </lineage>
</organism>
<dbReference type="EMBL" id="JBAHYK010002746">
    <property type="protein sequence ID" value="KAL0564501.1"/>
    <property type="molecule type" value="Genomic_DNA"/>
</dbReference>
<gene>
    <name evidence="2" type="ORF">V5O48_017545</name>
</gene>
<dbReference type="Pfam" id="PF06985">
    <property type="entry name" value="HET"/>
    <property type="match status" value="1"/>
</dbReference>
<dbReference type="InterPro" id="IPR052895">
    <property type="entry name" value="HetReg/Transcr_Mod"/>
</dbReference>